<evidence type="ECO:0000313" key="3">
    <source>
        <dbReference type="Proteomes" id="UP000008177"/>
    </source>
</evidence>
<reference evidence="3" key="1">
    <citation type="journal article" date="2011" name="PLoS Genet.">
        <title>Genomic analysis of the necrotrophic fungal pathogens Sclerotinia sclerotiorum and Botrytis cinerea.</title>
        <authorList>
            <person name="Amselem J."/>
            <person name="Cuomo C.A."/>
            <person name="van Kan J.A."/>
            <person name="Viaud M."/>
            <person name="Benito E.P."/>
            <person name="Couloux A."/>
            <person name="Coutinho P.M."/>
            <person name="de Vries R.P."/>
            <person name="Dyer P.S."/>
            <person name="Fillinger S."/>
            <person name="Fournier E."/>
            <person name="Gout L."/>
            <person name="Hahn M."/>
            <person name="Kohn L."/>
            <person name="Lapalu N."/>
            <person name="Plummer K.M."/>
            <person name="Pradier J.M."/>
            <person name="Quevillon E."/>
            <person name="Sharon A."/>
            <person name="Simon A."/>
            <person name="ten Have A."/>
            <person name="Tudzynski B."/>
            <person name="Tudzynski P."/>
            <person name="Wincker P."/>
            <person name="Andrew M."/>
            <person name="Anthouard V."/>
            <person name="Beever R.E."/>
            <person name="Beffa R."/>
            <person name="Benoit I."/>
            <person name="Bouzid O."/>
            <person name="Brault B."/>
            <person name="Chen Z."/>
            <person name="Choquer M."/>
            <person name="Collemare J."/>
            <person name="Cotton P."/>
            <person name="Danchin E.G."/>
            <person name="Da Silva C."/>
            <person name="Gautier A."/>
            <person name="Giraud C."/>
            <person name="Giraud T."/>
            <person name="Gonzalez C."/>
            <person name="Grossetete S."/>
            <person name="Guldener U."/>
            <person name="Henrissat B."/>
            <person name="Howlett B.J."/>
            <person name="Kodira C."/>
            <person name="Kretschmer M."/>
            <person name="Lappartient A."/>
            <person name="Leroch M."/>
            <person name="Levis C."/>
            <person name="Mauceli E."/>
            <person name="Neuveglise C."/>
            <person name="Oeser B."/>
            <person name="Pearson M."/>
            <person name="Poulain J."/>
            <person name="Poussereau N."/>
            <person name="Quesneville H."/>
            <person name="Rascle C."/>
            <person name="Schumacher J."/>
            <person name="Segurens B."/>
            <person name="Sexton A."/>
            <person name="Silva E."/>
            <person name="Sirven C."/>
            <person name="Soanes D.M."/>
            <person name="Talbot N.J."/>
            <person name="Templeton M."/>
            <person name="Yandava C."/>
            <person name="Yarden O."/>
            <person name="Zeng Q."/>
            <person name="Rollins J.A."/>
            <person name="Lebrun M.H."/>
            <person name="Dickman M."/>
        </authorList>
    </citation>
    <scope>NUCLEOTIDE SEQUENCE [LARGE SCALE GENOMIC DNA]</scope>
    <source>
        <strain evidence="3">T4</strain>
    </source>
</reference>
<feature type="compositionally biased region" description="Basic and acidic residues" evidence="1">
    <location>
        <begin position="1"/>
        <end position="23"/>
    </location>
</feature>
<feature type="region of interest" description="Disordered" evidence="1">
    <location>
        <begin position="1"/>
        <end position="44"/>
    </location>
</feature>
<dbReference type="AlphaFoldDB" id="G2YRM3"/>
<dbReference type="HOGENOM" id="CLU_3224482_0_0_1"/>
<dbReference type="InParanoid" id="G2YRM3"/>
<accession>G2YRM3</accession>
<gene>
    <name evidence="2" type="ORF">BofuT4_uP129710.1</name>
</gene>
<proteinExistence type="predicted"/>
<protein>
    <submittedName>
        <fullName evidence="2">Uncharacterized protein</fullName>
    </submittedName>
</protein>
<dbReference type="EMBL" id="FQ790350">
    <property type="protein sequence ID" value="CCD54271.1"/>
    <property type="molecule type" value="Genomic_DNA"/>
</dbReference>
<name>G2YRM3_BOTF4</name>
<evidence type="ECO:0000256" key="1">
    <source>
        <dbReference type="SAM" id="MobiDB-lite"/>
    </source>
</evidence>
<dbReference type="Proteomes" id="UP000008177">
    <property type="component" value="Unplaced contigs"/>
</dbReference>
<sequence length="44" mass="4929">MAQEKDTPMVEFHQSRLGRERVEGGNGHTRKAFAYTSARASGYT</sequence>
<organism evidence="2 3">
    <name type="scientific">Botryotinia fuckeliana (strain T4)</name>
    <name type="common">Noble rot fungus</name>
    <name type="synonym">Botrytis cinerea</name>
    <dbReference type="NCBI Taxonomy" id="999810"/>
    <lineage>
        <taxon>Eukaryota</taxon>
        <taxon>Fungi</taxon>
        <taxon>Dikarya</taxon>
        <taxon>Ascomycota</taxon>
        <taxon>Pezizomycotina</taxon>
        <taxon>Leotiomycetes</taxon>
        <taxon>Helotiales</taxon>
        <taxon>Sclerotiniaceae</taxon>
        <taxon>Botrytis</taxon>
    </lineage>
</organism>
<evidence type="ECO:0000313" key="2">
    <source>
        <dbReference type="EMBL" id="CCD54271.1"/>
    </source>
</evidence>